<organism evidence="9 10">
    <name type="scientific">Citricoccus muralis</name>
    <dbReference type="NCBI Taxonomy" id="169134"/>
    <lineage>
        <taxon>Bacteria</taxon>
        <taxon>Bacillati</taxon>
        <taxon>Actinomycetota</taxon>
        <taxon>Actinomycetes</taxon>
        <taxon>Micrococcales</taxon>
        <taxon>Micrococcaceae</taxon>
        <taxon>Citricoccus</taxon>
    </lineage>
</organism>
<feature type="transmembrane region" description="Helical" evidence="7">
    <location>
        <begin position="259"/>
        <end position="280"/>
    </location>
</feature>
<keyword evidence="6 7" id="KW-0472">Membrane</keyword>
<gene>
    <name evidence="9" type="ORF">P8192_03765</name>
</gene>
<keyword evidence="5 7" id="KW-1133">Transmembrane helix</keyword>
<dbReference type="Gene3D" id="1.20.1250.20">
    <property type="entry name" value="MFS general substrate transporter like domains"/>
    <property type="match status" value="1"/>
</dbReference>
<protein>
    <submittedName>
        <fullName evidence="9">MFS transporter</fullName>
    </submittedName>
</protein>
<evidence type="ECO:0000313" key="9">
    <source>
        <dbReference type="EMBL" id="WFP17243.1"/>
    </source>
</evidence>
<feature type="transmembrane region" description="Helical" evidence="7">
    <location>
        <begin position="225"/>
        <end position="247"/>
    </location>
</feature>
<feature type="transmembrane region" description="Helical" evidence="7">
    <location>
        <begin position="292"/>
        <end position="311"/>
    </location>
</feature>
<dbReference type="InterPro" id="IPR020846">
    <property type="entry name" value="MFS_dom"/>
</dbReference>
<dbReference type="InterPro" id="IPR011701">
    <property type="entry name" value="MFS"/>
</dbReference>
<feature type="transmembrane region" description="Helical" evidence="7">
    <location>
        <begin position="83"/>
        <end position="102"/>
    </location>
</feature>
<dbReference type="RefSeq" id="WP_278158610.1">
    <property type="nucleotide sequence ID" value="NZ_CP121252.1"/>
</dbReference>
<evidence type="ECO:0000256" key="7">
    <source>
        <dbReference type="SAM" id="Phobius"/>
    </source>
</evidence>
<feature type="transmembrane region" description="Helical" evidence="7">
    <location>
        <begin position="350"/>
        <end position="371"/>
    </location>
</feature>
<feature type="domain" description="Major facilitator superfamily (MFS) profile" evidence="8">
    <location>
        <begin position="1"/>
        <end position="406"/>
    </location>
</feature>
<dbReference type="InterPro" id="IPR036259">
    <property type="entry name" value="MFS_trans_sf"/>
</dbReference>
<dbReference type="PANTHER" id="PTHR23517">
    <property type="entry name" value="RESISTANCE PROTEIN MDTM, PUTATIVE-RELATED-RELATED"/>
    <property type="match status" value="1"/>
</dbReference>
<feature type="transmembrane region" description="Helical" evidence="7">
    <location>
        <begin position="317"/>
        <end position="338"/>
    </location>
</feature>
<dbReference type="Pfam" id="PF07690">
    <property type="entry name" value="MFS_1"/>
    <property type="match status" value="1"/>
</dbReference>
<feature type="transmembrane region" description="Helical" evidence="7">
    <location>
        <begin position="108"/>
        <end position="131"/>
    </location>
</feature>
<evidence type="ECO:0000259" key="8">
    <source>
        <dbReference type="PROSITE" id="PS50850"/>
    </source>
</evidence>
<evidence type="ECO:0000256" key="3">
    <source>
        <dbReference type="ARBA" id="ARBA00022475"/>
    </source>
</evidence>
<comment type="subcellular location">
    <subcellularLocation>
        <location evidence="1">Cell membrane</location>
        <topology evidence="1">Multi-pass membrane protein</topology>
    </subcellularLocation>
</comment>
<proteinExistence type="predicted"/>
<accession>A0ABY8H7W5</accession>
<dbReference type="Proteomes" id="UP001219037">
    <property type="component" value="Chromosome"/>
</dbReference>
<evidence type="ECO:0000256" key="6">
    <source>
        <dbReference type="ARBA" id="ARBA00023136"/>
    </source>
</evidence>
<feature type="transmembrane region" description="Helical" evidence="7">
    <location>
        <begin position="52"/>
        <end position="71"/>
    </location>
</feature>
<dbReference type="PROSITE" id="PS50850">
    <property type="entry name" value="MFS"/>
    <property type="match status" value="1"/>
</dbReference>
<evidence type="ECO:0000313" key="10">
    <source>
        <dbReference type="Proteomes" id="UP001219037"/>
    </source>
</evidence>
<keyword evidence="10" id="KW-1185">Reference proteome</keyword>
<evidence type="ECO:0000256" key="1">
    <source>
        <dbReference type="ARBA" id="ARBA00004651"/>
    </source>
</evidence>
<evidence type="ECO:0000256" key="5">
    <source>
        <dbReference type="ARBA" id="ARBA00022989"/>
    </source>
</evidence>
<keyword evidence="2" id="KW-0813">Transport</keyword>
<sequence length="417" mass="43178">MSRRTQSAPAWARHPERAWLPVAAAMMAVAWGGNEFTPLLVMYRDVSGFTEFTVYGLLAAYVVGIVPALLIGGPLSTAWGRRMVMLPAAPVSFLGSTVLALSPDSAPLLAVGRVLCGAALGMVMAVGSTWVKELCDRAGTDPTAGARRAALSLTGGFLLGAGVAAALAQWAPGPTYLAYVVHLVLTVAAGCWLFTVPETRPRRSELSGRQLVRLFAIPSARHPRFLLVVVPAAPWVFSCAGAAYAVLPMFLSDAAGDLPIAFSGMMTVVTLGCGVGIQTLGRRIDTPRSSRATVVGLSIAATGTLLGAGAASTHQLALGLVAAAVLGAGYGLTLVAGLSEVQRIATPDDLAGLTAVYYSLTYLGFFVPMVLATLSAYLSYAALFAIGTGIALVCLIIVACAWRAFLPPAAPLEEYPN</sequence>
<reference evidence="9 10" key="1">
    <citation type="submission" date="2023-04" db="EMBL/GenBank/DDBJ databases">
        <title>Funneling lignin-derived compounds into biodiesel using alkali-halophilic Citricoccus sp. P2.</title>
        <authorList>
            <person name="Luo C.-B."/>
        </authorList>
    </citation>
    <scope>NUCLEOTIDE SEQUENCE [LARGE SCALE GENOMIC DNA]</scope>
    <source>
        <strain evidence="9 10">P2</strain>
    </source>
</reference>
<evidence type="ECO:0000256" key="4">
    <source>
        <dbReference type="ARBA" id="ARBA00022692"/>
    </source>
</evidence>
<dbReference type="EMBL" id="CP121252">
    <property type="protein sequence ID" value="WFP17243.1"/>
    <property type="molecule type" value="Genomic_DNA"/>
</dbReference>
<feature type="transmembrane region" description="Helical" evidence="7">
    <location>
        <begin position="176"/>
        <end position="196"/>
    </location>
</feature>
<keyword evidence="3" id="KW-1003">Cell membrane</keyword>
<feature type="transmembrane region" description="Helical" evidence="7">
    <location>
        <begin position="377"/>
        <end position="402"/>
    </location>
</feature>
<dbReference type="SUPFAM" id="SSF103473">
    <property type="entry name" value="MFS general substrate transporter"/>
    <property type="match status" value="1"/>
</dbReference>
<name>A0ABY8H7W5_9MICC</name>
<feature type="transmembrane region" description="Helical" evidence="7">
    <location>
        <begin position="151"/>
        <end position="170"/>
    </location>
</feature>
<feature type="transmembrane region" description="Helical" evidence="7">
    <location>
        <begin position="20"/>
        <end position="40"/>
    </location>
</feature>
<dbReference type="InterPro" id="IPR050171">
    <property type="entry name" value="MFS_Transporters"/>
</dbReference>
<evidence type="ECO:0000256" key="2">
    <source>
        <dbReference type="ARBA" id="ARBA00022448"/>
    </source>
</evidence>
<keyword evidence="4 7" id="KW-0812">Transmembrane</keyword>